<evidence type="ECO:0000256" key="1">
    <source>
        <dbReference type="SAM" id="Phobius"/>
    </source>
</evidence>
<evidence type="ECO:0000313" key="2">
    <source>
        <dbReference type="EMBL" id="SMC74781.1"/>
    </source>
</evidence>
<sequence>MNNLIIAVVIIAVVGSIVASAIYAIVHTWKN</sequence>
<organism evidence="2 3">
    <name type="scientific">Desulfocicer vacuolatum DSM 3385</name>
    <dbReference type="NCBI Taxonomy" id="1121400"/>
    <lineage>
        <taxon>Bacteria</taxon>
        <taxon>Pseudomonadati</taxon>
        <taxon>Thermodesulfobacteriota</taxon>
        <taxon>Desulfobacteria</taxon>
        <taxon>Desulfobacterales</taxon>
        <taxon>Desulfobacteraceae</taxon>
        <taxon>Desulfocicer</taxon>
    </lineage>
</organism>
<name>A0A1W2BPK7_9BACT</name>
<keyword evidence="1" id="KW-0472">Membrane</keyword>
<proteinExistence type="predicted"/>
<keyword evidence="3" id="KW-1185">Reference proteome</keyword>
<dbReference type="AlphaFoldDB" id="A0A1W2BPK7"/>
<feature type="transmembrane region" description="Helical" evidence="1">
    <location>
        <begin position="6"/>
        <end position="26"/>
    </location>
</feature>
<keyword evidence="1" id="KW-0812">Transmembrane</keyword>
<protein>
    <submittedName>
        <fullName evidence="2">Uncharacterized protein</fullName>
    </submittedName>
</protein>
<gene>
    <name evidence="2" type="ORF">SAMN02746065_10930</name>
</gene>
<dbReference type="Proteomes" id="UP000192418">
    <property type="component" value="Unassembled WGS sequence"/>
</dbReference>
<accession>A0A1W2BPK7</accession>
<keyword evidence="1" id="KW-1133">Transmembrane helix</keyword>
<evidence type="ECO:0000313" key="3">
    <source>
        <dbReference type="Proteomes" id="UP000192418"/>
    </source>
</evidence>
<reference evidence="2 3" key="1">
    <citation type="submission" date="2017-04" db="EMBL/GenBank/DDBJ databases">
        <authorList>
            <person name="Afonso C.L."/>
            <person name="Miller P.J."/>
            <person name="Scott M.A."/>
            <person name="Spackman E."/>
            <person name="Goraichik I."/>
            <person name="Dimitrov K.M."/>
            <person name="Suarez D.L."/>
            <person name="Swayne D.E."/>
        </authorList>
    </citation>
    <scope>NUCLEOTIDE SEQUENCE [LARGE SCALE GENOMIC DNA]</scope>
    <source>
        <strain evidence="2 3">DSM 3385</strain>
    </source>
</reference>
<dbReference type="EMBL" id="FWXY01000009">
    <property type="protein sequence ID" value="SMC74781.1"/>
    <property type="molecule type" value="Genomic_DNA"/>
</dbReference>